<reference evidence="12 13" key="1">
    <citation type="submission" date="2021-05" db="EMBL/GenBank/DDBJ databases">
        <title>Genome Assembly of Synthetic Allotetraploid Brassica napus Reveals Homoeologous Exchanges between Subgenomes.</title>
        <authorList>
            <person name="Davis J.T."/>
        </authorList>
    </citation>
    <scope>NUCLEOTIDE SEQUENCE [LARGE SCALE GENOMIC DNA]</scope>
    <source>
        <strain evidence="13">cv. Da-Ae</strain>
        <tissue evidence="12">Seedling</tissue>
    </source>
</reference>
<keyword evidence="11" id="KW-0472">Membrane</keyword>
<keyword evidence="8" id="KW-0560">Oxidoreductase</keyword>
<evidence type="ECO:0008006" key="14">
    <source>
        <dbReference type="Google" id="ProtNLM"/>
    </source>
</evidence>
<keyword evidence="10" id="KW-0503">Monooxygenase</keyword>
<keyword evidence="4" id="KW-0349">Heme</keyword>
<evidence type="ECO:0000256" key="5">
    <source>
        <dbReference type="ARBA" id="ARBA00022692"/>
    </source>
</evidence>
<dbReference type="InterPro" id="IPR051103">
    <property type="entry name" value="Plant_metabolite_P450s"/>
</dbReference>
<keyword evidence="13" id="KW-1185">Reference proteome</keyword>
<evidence type="ECO:0000256" key="1">
    <source>
        <dbReference type="ARBA" id="ARBA00001971"/>
    </source>
</evidence>
<dbReference type="PRINTS" id="PR00465">
    <property type="entry name" value="EP450IV"/>
</dbReference>
<evidence type="ECO:0000313" key="12">
    <source>
        <dbReference type="EMBL" id="KAH0855047.1"/>
    </source>
</evidence>
<organism evidence="12 13">
    <name type="scientific">Brassica napus</name>
    <name type="common">Rape</name>
    <dbReference type="NCBI Taxonomy" id="3708"/>
    <lineage>
        <taxon>Eukaryota</taxon>
        <taxon>Viridiplantae</taxon>
        <taxon>Streptophyta</taxon>
        <taxon>Embryophyta</taxon>
        <taxon>Tracheophyta</taxon>
        <taxon>Spermatophyta</taxon>
        <taxon>Magnoliopsida</taxon>
        <taxon>eudicotyledons</taxon>
        <taxon>Gunneridae</taxon>
        <taxon>Pentapetalae</taxon>
        <taxon>rosids</taxon>
        <taxon>malvids</taxon>
        <taxon>Brassicales</taxon>
        <taxon>Brassicaceae</taxon>
        <taxon>Brassiceae</taxon>
        <taxon>Brassica</taxon>
    </lineage>
</organism>
<accession>A0ABQ7XGH4</accession>
<dbReference type="Pfam" id="PF00067">
    <property type="entry name" value="p450"/>
    <property type="match status" value="1"/>
</dbReference>
<dbReference type="InterPro" id="IPR036396">
    <property type="entry name" value="Cyt_P450_sf"/>
</dbReference>
<dbReference type="InterPro" id="IPR002403">
    <property type="entry name" value="Cyt_P450_E_grp-IV"/>
</dbReference>
<evidence type="ECO:0000256" key="7">
    <source>
        <dbReference type="ARBA" id="ARBA00022989"/>
    </source>
</evidence>
<comment type="similarity">
    <text evidence="3">Belongs to the cytochrome P450 family.</text>
</comment>
<proteinExistence type="inferred from homology"/>
<evidence type="ECO:0000256" key="4">
    <source>
        <dbReference type="ARBA" id="ARBA00022617"/>
    </source>
</evidence>
<protein>
    <recommendedName>
        <fullName evidence="14">Cytochrome P450 monooxygenase</fullName>
    </recommendedName>
</protein>
<keyword evidence="6" id="KW-0479">Metal-binding</keyword>
<dbReference type="PANTHER" id="PTHR24298:SF453">
    <property type="entry name" value="CYTOCHROME P450 705A22"/>
    <property type="match status" value="1"/>
</dbReference>
<dbReference type="InterPro" id="IPR001128">
    <property type="entry name" value="Cyt_P450"/>
</dbReference>
<feature type="non-terminal residue" evidence="12">
    <location>
        <position position="1"/>
    </location>
</feature>
<keyword evidence="7" id="KW-1133">Transmembrane helix</keyword>
<comment type="caution">
    <text evidence="12">The sequence shown here is derived from an EMBL/GenBank/DDBJ whole genome shotgun (WGS) entry which is preliminary data.</text>
</comment>
<dbReference type="PANTHER" id="PTHR24298">
    <property type="entry name" value="FLAVONOID 3'-MONOOXYGENASE-RELATED"/>
    <property type="match status" value="1"/>
</dbReference>
<evidence type="ECO:0000256" key="11">
    <source>
        <dbReference type="ARBA" id="ARBA00023136"/>
    </source>
</evidence>
<evidence type="ECO:0000256" key="3">
    <source>
        <dbReference type="ARBA" id="ARBA00010617"/>
    </source>
</evidence>
<evidence type="ECO:0000313" key="13">
    <source>
        <dbReference type="Proteomes" id="UP000824890"/>
    </source>
</evidence>
<evidence type="ECO:0000256" key="6">
    <source>
        <dbReference type="ARBA" id="ARBA00022723"/>
    </source>
</evidence>
<evidence type="ECO:0000256" key="9">
    <source>
        <dbReference type="ARBA" id="ARBA00023004"/>
    </source>
</evidence>
<gene>
    <name evidence="12" type="ORF">HID58_020527</name>
</gene>
<dbReference type="Proteomes" id="UP000824890">
    <property type="component" value="Unassembled WGS sequence"/>
</dbReference>
<evidence type="ECO:0000256" key="2">
    <source>
        <dbReference type="ARBA" id="ARBA00004167"/>
    </source>
</evidence>
<comment type="cofactor">
    <cofactor evidence="1">
        <name>heme</name>
        <dbReference type="ChEBI" id="CHEBI:30413"/>
    </cofactor>
</comment>
<evidence type="ECO:0000256" key="8">
    <source>
        <dbReference type="ARBA" id="ARBA00023002"/>
    </source>
</evidence>
<evidence type="ECO:0000256" key="10">
    <source>
        <dbReference type="ARBA" id="ARBA00023033"/>
    </source>
</evidence>
<dbReference type="SUPFAM" id="SSF48264">
    <property type="entry name" value="Cytochrome P450"/>
    <property type="match status" value="1"/>
</dbReference>
<keyword evidence="5" id="KW-0812">Transmembrane</keyword>
<dbReference type="EMBL" id="JAGKQM010000168">
    <property type="protein sequence ID" value="KAH0855047.1"/>
    <property type="molecule type" value="Genomic_DNA"/>
</dbReference>
<dbReference type="Gene3D" id="1.10.630.10">
    <property type="entry name" value="Cytochrome P450"/>
    <property type="match status" value="1"/>
</dbReference>
<name>A0ABQ7XGH4_BRANA</name>
<comment type="subcellular location">
    <subcellularLocation>
        <location evidence="2">Membrane</location>
        <topology evidence="2">Single-pass membrane protein</topology>
    </subcellularLocation>
</comment>
<dbReference type="PRINTS" id="PR00385">
    <property type="entry name" value="P450"/>
</dbReference>
<keyword evidence="9" id="KW-0408">Iron</keyword>
<sequence length="219" mass="24896">EIFIGAIDTSSTTILWVPTPPPPHIVEALKAEIDSLNRLVEEGDVPKLPYLNAIIKETLRLHPLGPLLPREVQQQCEIRGFLIPENTPMFVNVYQIMRDPDVLEDPLMFVPERLLVFSEPDKVKKYIPFGSGRRACPCAALGTVVVMTTAVAVMVYRFDWNIEGGVDMEEHLEGAILTLKIRFYKLIMTYLFKFSHVTQYFFVPCICDGCVVGNLWKQK</sequence>